<dbReference type="RefSeq" id="WP_110201391.1">
    <property type="nucleotide sequence ID" value="NZ_QICH01000003.1"/>
</dbReference>
<dbReference type="EMBL" id="QICH01000003">
    <property type="protein sequence ID" value="PXF62482.1"/>
    <property type="molecule type" value="Genomic_DNA"/>
</dbReference>
<organism evidence="1 2">
    <name type="scientific">Kangiella spongicola</name>
    <dbReference type="NCBI Taxonomy" id="796379"/>
    <lineage>
        <taxon>Bacteria</taxon>
        <taxon>Pseudomonadati</taxon>
        <taxon>Pseudomonadota</taxon>
        <taxon>Gammaproteobacteria</taxon>
        <taxon>Kangiellales</taxon>
        <taxon>Kangiellaceae</taxon>
        <taxon>Kangiella</taxon>
    </lineage>
</organism>
<dbReference type="OrthoDB" id="280692at2"/>
<comment type="caution">
    <text evidence="1">The sequence shown here is derived from an EMBL/GenBank/DDBJ whole genome shotgun (WGS) entry which is preliminary data.</text>
</comment>
<accession>A0A318CZT3</accession>
<name>A0A318CZT3_9GAMM</name>
<dbReference type="Gene3D" id="3.40.50.1240">
    <property type="entry name" value="Phosphoglycerate mutase-like"/>
    <property type="match status" value="1"/>
</dbReference>
<sequence>MRHIGIMRHGDAPYINGERQISNLGHQQIKQMAKWYAEHLKGQGLTLETLLVSPILRAQQTAETFESTFNTLVDYEWSRETEPLLKSESDPSMTIPFVEEATQGTTLLISHMPLVSHLWAGWLTGETQYFPTSAIGILDVAEPADTKTAKKVVFHSPE</sequence>
<dbReference type="Proteomes" id="UP000247689">
    <property type="component" value="Unassembled WGS sequence"/>
</dbReference>
<evidence type="ECO:0000313" key="2">
    <source>
        <dbReference type="Proteomes" id="UP000247689"/>
    </source>
</evidence>
<dbReference type="InterPro" id="IPR013078">
    <property type="entry name" value="His_Pase_superF_clade-1"/>
</dbReference>
<dbReference type="InterPro" id="IPR029033">
    <property type="entry name" value="His_PPase_superfam"/>
</dbReference>
<dbReference type="CDD" id="cd07067">
    <property type="entry name" value="HP_PGM_like"/>
    <property type="match status" value="1"/>
</dbReference>
<proteinExistence type="predicted"/>
<dbReference type="SUPFAM" id="SSF53254">
    <property type="entry name" value="Phosphoglycerate mutase-like"/>
    <property type="match status" value="1"/>
</dbReference>
<evidence type="ECO:0000313" key="1">
    <source>
        <dbReference type="EMBL" id="PXF62482.1"/>
    </source>
</evidence>
<keyword evidence="2" id="KW-1185">Reference proteome</keyword>
<dbReference type="AlphaFoldDB" id="A0A318CZT3"/>
<reference evidence="1 2" key="1">
    <citation type="submission" date="2018-05" db="EMBL/GenBank/DDBJ databases">
        <title>Kangiella spongicola genome sequence.</title>
        <authorList>
            <person name="Maclea K.S."/>
            <person name="Goen A.E."/>
            <person name="Kelley C."/>
            <person name="Underriner A."/>
            <person name="Silverwood T."/>
            <person name="Trachtenberg A.M."/>
        </authorList>
    </citation>
    <scope>NUCLEOTIDE SEQUENCE [LARGE SCALE GENOMIC DNA]</scope>
    <source>
        <strain evidence="1 2">ATCC BAA-2076</strain>
    </source>
</reference>
<gene>
    <name evidence="1" type="ORF">DL796_09045</name>
</gene>
<protein>
    <submittedName>
        <fullName evidence="1">Phosphohistidine phosphatase SixA</fullName>
    </submittedName>
</protein>